<keyword evidence="3" id="KW-0813">Transport</keyword>
<feature type="compositionally biased region" description="Basic and acidic residues" evidence="7">
    <location>
        <begin position="23"/>
        <end position="35"/>
    </location>
</feature>
<organism evidence="9 10">
    <name type="scientific">Apodospora peruviana</name>
    <dbReference type="NCBI Taxonomy" id="516989"/>
    <lineage>
        <taxon>Eukaryota</taxon>
        <taxon>Fungi</taxon>
        <taxon>Dikarya</taxon>
        <taxon>Ascomycota</taxon>
        <taxon>Pezizomycotina</taxon>
        <taxon>Sordariomycetes</taxon>
        <taxon>Sordariomycetidae</taxon>
        <taxon>Sordariales</taxon>
        <taxon>Lasiosphaeriaceae</taxon>
        <taxon>Apodospora</taxon>
    </lineage>
</organism>
<accession>A0AAE0M6X5</accession>
<feature type="transmembrane region" description="Helical" evidence="8">
    <location>
        <begin position="79"/>
        <end position="102"/>
    </location>
</feature>
<dbReference type="PANTHER" id="PTHR23501">
    <property type="entry name" value="MAJOR FACILITATOR SUPERFAMILY"/>
    <property type="match status" value="1"/>
</dbReference>
<evidence type="ECO:0000256" key="8">
    <source>
        <dbReference type="SAM" id="Phobius"/>
    </source>
</evidence>
<dbReference type="InterPro" id="IPR036259">
    <property type="entry name" value="MFS_trans_sf"/>
</dbReference>
<keyword evidence="6 8" id="KW-0472">Membrane</keyword>
<evidence type="ECO:0000256" key="4">
    <source>
        <dbReference type="ARBA" id="ARBA00022692"/>
    </source>
</evidence>
<reference evidence="9" key="1">
    <citation type="journal article" date="2023" name="Mol. Phylogenet. Evol.">
        <title>Genome-scale phylogeny and comparative genomics of the fungal order Sordariales.</title>
        <authorList>
            <person name="Hensen N."/>
            <person name="Bonometti L."/>
            <person name="Westerberg I."/>
            <person name="Brannstrom I.O."/>
            <person name="Guillou S."/>
            <person name="Cros-Aarteil S."/>
            <person name="Calhoun S."/>
            <person name="Haridas S."/>
            <person name="Kuo A."/>
            <person name="Mondo S."/>
            <person name="Pangilinan J."/>
            <person name="Riley R."/>
            <person name="LaButti K."/>
            <person name="Andreopoulos B."/>
            <person name="Lipzen A."/>
            <person name="Chen C."/>
            <person name="Yan M."/>
            <person name="Daum C."/>
            <person name="Ng V."/>
            <person name="Clum A."/>
            <person name="Steindorff A."/>
            <person name="Ohm R.A."/>
            <person name="Martin F."/>
            <person name="Silar P."/>
            <person name="Natvig D.O."/>
            <person name="Lalanne C."/>
            <person name="Gautier V."/>
            <person name="Ament-Velasquez S.L."/>
            <person name="Kruys A."/>
            <person name="Hutchinson M.I."/>
            <person name="Powell A.J."/>
            <person name="Barry K."/>
            <person name="Miller A.N."/>
            <person name="Grigoriev I.V."/>
            <person name="Debuchy R."/>
            <person name="Gladieux P."/>
            <person name="Hiltunen Thoren M."/>
            <person name="Johannesson H."/>
        </authorList>
    </citation>
    <scope>NUCLEOTIDE SEQUENCE</scope>
    <source>
        <strain evidence="9">CBS 118394</strain>
    </source>
</reference>
<dbReference type="Proteomes" id="UP001283341">
    <property type="component" value="Unassembled WGS sequence"/>
</dbReference>
<dbReference type="FunFam" id="1.20.1250.20:FF:000284">
    <property type="entry name" value="Siderophore iron transporter mirB"/>
    <property type="match status" value="1"/>
</dbReference>
<reference evidence="9" key="2">
    <citation type="submission" date="2023-06" db="EMBL/GenBank/DDBJ databases">
        <authorList>
            <consortium name="Lawrence Berkeley National Laboratory"/>
            <person name="Haridas S."/>
            <person name="Hensen N."/>
            <person name="Bonometti L."/>
            <person name="Westerberg I."/>
            <person name="Brannstrom I.O."/>
            <person name="Guillou S."/>
            <person name="Cros-Aarteil S."/>
            <person name="Calhoun S."/>
            <person name="Kuo A."/>
            <person name="Mondo S."/>
            <person name="Pangilinan J."/>
            <person name="Riley R."/>
            <person name="Labutti K."/>
            <person name="Andreopoulos B."/>
            <person name="Lipzen A."/>
            <person name="Chen C."/>
            <person name="Yanf M."/>
            <person name="Daum C."/>
            <person name="Ng V."/>
            <person name="Clum A."/>
            <person name="Steindorff A."/>
            <person name="Ohm R."/>
            <person name="Martin F."/>
            <person name="Silar P."/>
            <person name="Natvig D."/>
            <person name="Lalanne C."/>
            <person name="Gautier V."/>
            <person name="Ament-Velasquez S.L."/>
            <person name="Kruys A."/>
            <person name="Hutchinson M.I."/>
            <person name="Powell A.J."/>
            <person name="Barry K."/>
            <person name="Miller A.N."/>
            <person name="Grigoriev I.V."/>
            <person name="Debuchy R."/>
            <person name="Gladieux P."/>
            <person name="Thoren M.H."/>
            <person name="Johannesson H."/>
        </authorList>
    </citation>
    <scope>NUCLEOTIDE SEQUENCE</scope>
    <source>
        <strain evidence="9">CBS 118394</strain>
    </source>
</reference>
<feature type="transmembrane region" description="Helical" evidence="8">
    <location>
        <begin position="396"/>
        <end position="416"/>
    </location>
</feature>
<dbReference type="Pfam" id="PF07690">
    <property type="entry name" value="MFS_1"/>
    <property type="match status" value="1"/>
</dbReference>
<feature type="transmembrane region" description="Helical" evidence="8">
    <location>
        <begin position="358"/>
        <end position="376"/>
    </location>
</feature>
<feature type="transmembrane region" description="Helical" evidence="8">
    <location>
        <begin position="175"/>
        <end position="193"/>
    </location>
</feature>
<feature type="transmembrane region" description="Helical" evidence="8">
    <location>
        <begin position="233"/>
        <end position="256"/>
    </location>
</feature>
<keyword evidence="10" id="KW-1185">Reference proteome</keyword>
<dbReference type="Gene3D" id="1.20.1250.20">
    <property type="entry name" value="MFS general substrate transporter like domains"/>
    <property type="match status" value="2"/>
</dbReference>
<dbReference type="InterPro" id="IPR011701">
    <property type="entry name" value="MFS"/>
</dbReference>
<feature type="transmembrane region" description="Helical" evidence="8">
    <location>
        <begin position="114"/>
        <end position="134"/>
    </location>
</feature>
<dbReference type="SUPFAM" id="SSF103473">
    <property type="entry name" value="MFS general substrate transporter"/>
    <property type="match status" value="2"/>
</dbReference>
<feature type="transmembrane region" description="Helical" evidence="8">
    <location>
        <begin position="318"/>
        <end position="338"/>
    </location>
</feature>
<dbReference type="EMBL" id="JAUEDM010000003">
    <property type="protein sequence ID" value="KAK3321706.1"/>
    <property type="molecule type" value="Genomic_DNA"/>
</dbReference>
<evidence type="ECO:0000313" key="10">
    <source>
        <dbReference type="Proteomes" id="UP001283341"/>
    </source>
</evidence>
<name>A0AAE0M6X5_9PEZI</name>
<keyword evidence="4 8" id="KW-0812">Transmembrane</keyword>
<feature type="transmembrane region" description="Helical" evidence="8">
    <location>
        <begin position="483"/>
        <end position="511"/>
    </location>
</feature>
<comment type="subcellular location">
    <subcellularLocation>
        <location evidence="1">Membrane</location>
        <topology evidence="1">Multi-pass membrane protein</topology>
    </subcellularLocation>
</comment>
<comment type="similarity">
    <text evidence="2">Belongs to the major facilitator superfamily.</text>
</comment>
<dbReference type="PANTHER" id="PTHR23501:SF3">
    <property type="entry name" value="MAJOR FACILITATOR SUPERFAMILY (MFS) PROFILE DOMAIN-CONTAINING PROTEIN"/>
    <property type="match status" value="1"/>
</dbReference>
<feature type="transmembrane region" description="Helical" evidence="8">
    <location>
        <begin position="450"/>
        <end position="471"/>
    </location>
</feature>
<protein>
    <submittedName>
        <fullName evidence="9">Major facilitator superfamily domain-containing protein</fullName>
    </submittedName>
</protein>
<evidence type="ECO:0000256" key="2">
    <source>
        <dbReference type="ARBA" id="ARBA00008335"/>
    </source>
</evidence>
<comment type="caution">
    <text evidence="9">The sequence shown here is derived from an EMBL/GenBank/DDBJ whole genome shotgun (WGS) entry which is preliminary data.</text>
</comment>
<feature type="transmembrane region" description="Helical" evidence="8">
    <location>
        <begin position="146"/>
        <end position="163"/>
    </location>
</feature>
<feature type="transmembrane region" description="Helical" evidence="8">
    <location>
        <begin position="205"/>
        <end position="227"/>
    </location>
</feature>
<evidence type="ECO:0000256" key="5">
    <source>
        <dbReference type="ARBA" id="ARBA00022989"/>
    </source>
</evidence>
<feature type="transmembrane region" description="Helical" evidence="8">
    <location>
        <begin position="425"/>
        <end position="444"/>
    </location>
</feature>
<dbReference type="AlphaFoldDB" id="A0AAE0M6X5"/>
<feature type="transmembrane region" description="Helical" evidence="8">
    <location>
        <begin position="564"/>
        <end position="583"/>
    </location>
</feature>
<feature type="transmembrane region" description="Helical" evidence="8">
    <location>
        <begin position="282"/>
        <end position="306"/>
    </location>
</feature>
<proteinExistence type="inferred from homology"/>
<sequence length="599" mass="66392">MASAFKSRLRGLVNPTQETPVAEVREKTSTDKEAAVVDNQAQEPVDAAQQSDDEISRDAQPGVQGIEAFTKVWTRSHMIIAYITIWVIYFVDAMQSSMASLLTPFVTSSFQRHSLTATTGIMSYLIGGLIKLPLAKVLDIWGRPTGYAAMVFCLTIGLIMMAACNAVETYAAGQVFYWVGYNGIAYCCSIFIADTSSLRNRSLMFAFVSSPYIITVWIGGPLATAFLEGPGFRWGFGVFAIITPVICSPLLILYYINYRKAHRMGLIPKRESNRTAWQSVKYYFIEFDVIGILILCTGLGLFLLSFSLYSYQAEQWKSPLIICFLIFGGLLCIAFPIYEKYVAPVTFFPYHLLLDRTVLGACILSGALFVSFYIWDSFFPSFLMVVNNLSPTKTNYVTYIYSIGSCFWSFIVGYAIRRTGTFKWLALYFGVPITILGVGLMINFRQPDVNVGFIVMCQIFIAFGGGTLVICEQMAAMAAVSHQYVATVIAIEGCFASVGGAIGSTLAAAIWTGTFPYRLAEHLPEEAKSQAMTIYGDITTQLSFEFGSPIRHAISQAYGDSQRYMLIAATAVQVISIASVWVWRDINVKEFKQTKGLVF</sequence>
<evidence type="ECO:0000256" key="3">
    <source>
        <dbReference type="ARBA" id="ARBA00022448"/>
    </source>
</evidence>
<dbReference type="GO" id="GO:0005886">
    <property type="term" value="C:plasma membrane"/>
    <property type="evidence" value="ECO:0007669"/>
    <property type="project" value="TreeGrafter"/>
</dbReference>
<dbReference type="GO" id="GO:0022857">
    <property type="term" value="F:transmembrane transporter activity"/>
    <property type="evidence" value="ECO:0007669"/>
    <property type="project" value="InterPro"/>
</dbReference>
<feature type="region of interest" description="Disordered" evidence="7">
    <location>
        <begin position="1"/>
        <end position="57"/>
    </location>
</feature>
<gene>
    <name evidence="9" type="ORF">B0H66DRAFT_574245</name>
</gene>
<evidence type="ECO:0000256" key="7">
    <source>
        <dbReference type="SAM" id="MobiDB-lite"/>
    </source>
</evidence>
<evidence type="ECO:0000256" key="6">
    <source>
        <dbReference type="ARBA" id="ARBA00023136"/>
    </source>
</evidence>
<evidence type="ECO:0000256" key="1">
    <source>
        <dbReference type="ARBA" id="ARBA00004141"/>
    </source>
</evidence>
<keyword evidence="5 8" id="KW-1133">Transmembrane helix</keyword>
<evidence type="ECO:0000313" key="9">
    <source>
        <dbReference type="EMBL" id="KAK3321706.1"/>
    </source>
</evidence>